<organism evidence="1 2">
    <name type="scientific">Coniosporium apollinis (strain CBS 100218)</name>
    <name type="common">Rock-inhabiting black yeast</name>
    <dbReference type="NCBI Taxonomy" id="1168221"/>
    <lineage>
        <taxon>Eukaryota</taxon>
        <taxon>Fungi</taxon>
        <taxon>Dikarya</taxon>
        <taxon>Ascomycota</taxon>
        <taxon>Pezizomycotina</taxon>
        <taxon>Dothideomycetes</taxon>
        <taxon>Dothideomycetes incertae sedis</taxon>
        <taxon>Coniosporium</taxon>
    </lineage>
</organism>
<dbReference type="HOGENOM" id="CLU_1011995_0_0_1"/>
<evidence type="ECO:0000313" key="1">
    <source>
        <dbReference type="EMBL" id="EON65829.1"/>
    </source>
</evidence>
<dbReference type="EMBL" id="JH767576">
    <property type="protein sequence ID" value="EON65829.1"/>
    <property type="molecule type" value="Genomic_DNA"/>
</dbReference>
<protein>
    <recommendedName>
        <fullName evidence="3">F-box domain-containing protein</fullName>
    </recommendedName>
</protein>
<sequence length="275" mass="31558">MEERRITGRNGVLSHPDRHILELLLFAAFEARTPAERLETMVSYYDYGLIFWETPELFTSLRCLAPKAHEAELEKSHCVPELSSSGHKANEATSMSSLPNEVLDQIFRLVLSGTKPVLDRRYEKPVARYKLCHLQQIPLLLVSHQFFELGVRHLLTKDFFVFESQKADRQYYADRANMQQQPGARPVAPDDLWPLFYPIDTHFAQKDGVLLLDSLIKTPFHLIPDLLPLITKVCIEIELPPIRMFFRRSRAQPGNGSFVTHPFLQADASTADVME</sequence>
<dbReference type="RefSeq" id="XP_007781146.1">
    <property type="nucleotide sequence ID" value="XM_007782956.1"/>
</dbReference>
<evidence type="ECO:0000313" key="2">
    <source>
        <dbReference type="Proteomes" id="UP000016924"/>
    </source>
</evidence>
<name>R7YVJ0_CONA1</name>
<reference evidence="2" key="1">
    <citation type="submission" date="2012-06" db="EMBL/GenBank/DDBJ databases">
        <title>The genome sequence of Coniosporium apollinis CBS 100218.</title>
        <authorList>
            <consortium name="The Broad Institute Genome Sequencing Platform"/>
            <person name="Cuomo C."/>
            <person name="Gorbushina A."/>
            <person name="Noack S."/>
            <person name="Walker B."/>
            <person name="Young S.K."/>
            <person name="Zeng Q."/>
            <person name="Gargeya S."/>
            <person name="Fitzgerald M."/>
            <person name="Haas B."/>
            <person name="Abouelleil A."/>
            <person name="Alvarado L."/>
            <person name="Arachchi H.M."/>
            <person name="Berlin A.M."/>
            <person name="Chapman S.B."/>
            <person name="Goldberg J."/>
            <person name="Griggs A."/>
            <person name="Gujja S."/>
            <person name="Hansen M."/>
            <person name="Howarth C."/>
            <person name="Imamovic A."/>
            <person name="Larimer J."/>
            <person name="McCowan C."/>
            <person name="Montmayeur A."/>
            <person name="Murphy C."/>
            <person name="Neiman D."/>
            <person name="Pearson M."/>
            <person name="Priest M."/>
            <person name="Roberts A."/>
            <person name="Saif S."/>
            <person name="Shea T."/>
            <person name="Sisk P."/>
            <person name="Sykes S."/>
            <person name="Wortman J."/>
            <person name="Nusbaum C."/>
            <person name="Birren B."/>
        </authorList>
    </citation>
    <scope>NUCLEOTIDE SEQUENCE [LARGE SCALE GENOMIC DNA]</scope>
    <source>
        <strain evidence="2">CBS 100218</strain>
    </source>
</reference>
<accession>R7YVJ0</accession>
<proteinExistence type="predicted"/>
<dbReference type="AlphaFoldDB" id="R7YVJ0"/>
<dbReference type="GeneID" id="19902382"/>
<dbReference type="Proteomes" id="UP000016924">
    <property type="component" value="Unassembled WGS sequence"/>
</dbReference>
<evidence type="ECO:0008006" key="3">
    <source>
        <dbReference type="Google" id="ProtNLM"/>
    </source>
</evidence>
<gene>
    <name evidence="1" type="ORF">W97_05071</name>
</gene>
<keyword evidence="2" id="KW-1185">Reference proteome</keyword>